<accession>A0A7Y9H647</accession>
<protein>
    <submittedName>
        <fullName evidence="1">Uncharacterized protein</fullName>
    </submittedName>
</protein>
<reference evidence="1 2" key="2">
    <citation type="submission" date="2020-08" db="EMBL/GenBank/DDBJ databases">
        <title>The Agave Microbiome: Exploring the role of microbial communities in plant adaptations to desert environments.</title>
        <authorList>
            <person name="Partida-Martinez L.P."/>
        </authorList>
    </citation>
    <scope>NUCLEOTIDE SEQUENCE [LARGE SCALE GENOMIC DNA]</scope>
    <source>
        <strain evidence="1 2">AT2.17</strain>
    </source>
</reference>
<organism evidence="1 2">
    <name type="scientific">Nocardioides cavernae</name>
    <dbReference type="NCBI Taxonomy" id="1921566"/>
    <lineage>
        <taxon>Bacteria</taxon>
        <taxon>Bacillati</taxon>
        <taxon>Actinomycetota</taxon>
        <taxon>Actinomycetes</taxon>
        <taxon>Propionibacteriales</taxon>
        <taxon>Nocardioidaceae</taxon>
        <taxon>Nocardioides</taxon>
    </lineage>
</organism>
<proteinExistence type="predicted"/>
<dbReference type="AlphaFoldDB" id="A0A7Y9H647"/>
<dbReference type="Proteomes" id="UP000549911">
    <property type="component" value="Unassembled WGS sequence"/>
</dbReference>
<dbReference type="RefSeq" id="WP_179621252.1">
    <property type="nucleotide sequence ID" value="NZ_JACCBW010000005.1"/>
</dbReference>
<evidence type="ECO:0000313" key="2">
    <source>
        <dbReference type="Proteomes" id="UP000549911"/>
    </source>
</evidence>
<sequence length="59" mass="6309">MPTSCLGDARWVRVGVVAYGIDLDQEDDAGVSGVYSDDAHRDGSFDVEKAALGPRVRRG</sequence>
<keyword evidence="2" id="KW-1185">Reference proteome</keyword>
<dbReference type="EMBL" id="JACCBW010000005">
    <property type="protein sequence ID" value="NYE38615.1"/>
    <property type="molecule type" value="Genomic_DNA"/>
</dbReference>
<evidence type="ECO:0000313" key="1">
    <source>
        <dbReference type="EMBL" id="NYE38615.1"/>
    </source>
</evidence>
<name>A0A7Y9H647_9ACTN</name>
<comment type="caution">
    <text evidence="1">The sequence shown here is derived from an EMBL/GenBank/DDBJ whole genome shotgun (WGS) entry which is preliminary data.</text>
</comment>
<gene>
    <name evidence="1" type="ORF">F4692_003765</name>
</gene>
<reference evidence="1 2" key="1">
    <citation type="submission" date="2020-07" db="EMBL/GenBank/DDBJ databases">
        <authorList>
            <person name="Partida-Martinez L."/>
            <person name="Huntemann M."/>
            <person name="Clum A."/>
            <person name="Wang J."/>
            <person name="Palaniappan K."/>
            <person name="Ritter S."/>
            <person name="Chen I.-M."/>
            <person name="Stamatis D."/>
            <person name="Reddy T."/>
            <person name="O'Malley R."/>
            <person name="Daum C."/>
            <person name="Shapiro N."/>
            <person name="Ivanova N."/>
            <person name="Kyrpides N."/>
            <person name="Woyke T."/>
        </authorList>
    </citation>
    <scope>NUCLEOTIDE SEQUENCE [LARGE SCALE GENOMIC DNA]</scope>
    <source>
        <strain evidence="1 2">AT2.17</strain>
    </source>
</reference>